<evidence type="ECO:0000313" key="8">
    <source>
        <dbReference type="Proteomes" id="UP000240042"/>
    </source>
</evidence>
<keyword evidence="5 6" id="KW-0119">Carbohydrate metabolism</keyword>
<name>A0A1I1EPY0_BREAD</name>
<dbReference type="HAMAP" id="MF_01235">
    <property type="entry name" value="ManNAc6P_epimer"/>
    <property type="match status" value="1"/>
</dbReference>
<comment type="similarity">
    <text evidence="6">Belongs to the NanE family.</text>
</comment>
<keyword evidence="4 6" id="KW-0413">Isomerase</keyword>
<dbReference type="RefSeq" id="WP_092319549.1">
    <property type="nucleotide sequence ID" value="NZ_FOKY01000014.1"/>
</dbReference>
<proteinExistence type="inferred from homology"/>
<dbReference type="UniPathway" id="UPA00629">
    <property type="reaction ID" value="UER00682"/>
</dbReference>
<evidence type="ECO:0000256" key="5">
    <source>
        <dbReference type="ARBA" id="ARBA00023277"/>
    </source>
</evidence>
<dbReference type="InterPro" id="IPR007260">
    <property type="entry name" value="NanE"/>
</dbReference>
<dbReference type="Gene3D" id="3.20.20.70">
    <property type="entry name" value="Aldolase class I"/>
    <property type="match status" value="1"/>
</dbReference>
<comment type="catalytic activity">
    <reaction evidence="1 6">
        <text>an N-acyl-D-glucosamine 6-phosphate = an N-acyl-D-mannosamine 6-phosphate</text>
        <dbReference type="Rhea" id="RHEA:23932"/>
        <dbReference type="ChEBI" id="CHEBI:57599"/>
        <dbReference type="ChEBI" id="CHEBI:57666"/>
        <dbReference type="EC" id="5.1.3.9"/>
    </reaction>
</comment>
<gene>
    <name evidence="6" type="primary">nanE</name>
    <name evidence="7" type="ORF">SAMN02745150_01148</name>
</gene>
<dbReference type="AlphaFoldDB" id="A0A1I1EPY0"/>
<reference evidence="8" key="1">
    <citation type="submission" date="2016-10" db="EMBL/GenBank/DDBJ databases">
        <authorList>
            <person name="Varghese N."/>
            <person name="Submissions S."/>
        </authorList>
    </citation>
    <scope>NUCLEOTIDE SEQUENCE [LARGE SCALE GENOMIC DNA]</scope>
    <source>
        <strain evidence="8">ATCC 43811</strain>
    </source>
</reference>
<dbReference type="OrthoDB" id="9781704at2"/>
<keyword evidence="8" id="KW-1185">Reference proteome</keyword>
<dbReference type="GO" id="GO:0005829">
    <property type="term" value="C:cytosol"/>
    <property type="evidence" value="ECO:0007669"/>
    <property type="project" value="TreeGrafter"/>
</dbReference>
<dbReference type="PANTHER" id="PTHR36204">
    <property type="entry name" value="N-ACETYLMANNOSAMINE-6-PHOSPHATE 2-EPIMERASE-RELATED"/>
    <property type="match status" value="1"/>
</dbReference>
<protein>
    <recommendedName>
        <fullName evidence="6">Putative N-acetylmannosamine-6-phosphate 2-epimerase</fullName>
        <ecNumber evidence="6">5.1.3.9</ecNumber>
    </recommendedName>
    <alternativeName>
        <fullName evidence="6">ManNAc-6-P epimerase</fullName>
    </alternativeName>
</protein>
<sequence length="227" mass="24889">MNVLDSLKGGLVVSCQALPHEPLHSSFIMSKMALAAVLGGAKGIRANTVEDIEAIRKEVNVPIIGIIKQEYDNNPIFITPTLKEVTALVNINVDILAVDTTRRIRPDGLTTQEFLQVIKETFPNVLIMGDCADEEDVLLAMEYCDCIGTTLYGYTDYTKNCNIADNDFDYFKQVVKLSSKPVIAEGNIDTPEKARKCLEFGAWCVVVGGAITRPLEITEKFIAAISS</sequence>
<comment type="function">
    <text evidence="2 6">Converts N-acetylmannosamine-6-phosphate (ManNAc-6-P) to N-acetylglucosamine-6-phosphate (GlcNAc-6-P).</text>
</comment>
<dbReference type="NCBIfam" id="NF002231">
    <property type="entry name" value="PRK01130.1"/>
    <property type="match status" value="1"/>
</dbReference>
<dbReference type="PANTHER" id="PTHR36204:SF1">
    <property type="entry name" value="N-ACETYLMANNOSAMINE-6-PHOSPHATE 2-EPIMERASE-RELATED"/>
    <property type="match status" value="1"/>
</dbReference>
<dbReference type="GO" id="GO:0047465">
    <property type="term" value="F:N-acylglucosamine-6-phosphate 2-epimerase activity"/>
    <property type="evidence" value="ECO:0007669"/>
    <property type="project" value="UniProtKB-EC"/>
</dbReference>
<evidence type="ECO:0000256" key="1">
    <source>
        <dbReference type="ARBA" id="ARBA00000056"/>
    </source>
</evidence>
<dbReference type="EMBL" id="FOKY01000014">
    <property type="protein sequence ID" value="SFB87568.1"/>
    <property type="molecule type" value="Genomic_DNA"/>
</dbReference>
<evidence type="ECO:0000313" key="7">
    <source>
        <dbReference type="EMBL" id="SFB87568.1"/>
    </source>
</evidence>
<accession>A0A1I1EPY0</accession>
<dbReference type="SUPFAM" id="SSF51366">
    <property type="entry name" value="Ribulose-phoshate binding barrel"/>
    <property type="match status" value="1"/>
</dbReference>
<organism evidence="7 8">
    <name type="scientific">Brevinema andersonii</name>
    <dbReference type="NCBI Taxonomy" id="34097"/>
    <lineage>
        <taxon>Bacteria</taxon>
        <taxon>Pseudomonadati</taxon>
        <taxon>Spirochaetota</taxon>
        <taxon>Spirochaetia</taxon>
        <taxon>Brevinematales</taxon>
        <taxon>Brevinemataceae</taxon>
        <taxon>Brevinema</taxon>
    </lineage>
</organism>
<evidence type="ECO:0000256" key="3">
    <source>
        <dbReference type="ARBA" id="ARBA00005081"/>
    </source>
</evidence>
<dbReference type="GO" id="GO:0019262">
    <property type="term" value="P:N-acetylneuraminate catabolic process"/>
    <property type="evidence" value="ECO:0007669"/>
    <property type="project" value="UniProtKB-UniRule"/>
</dbReference>
<evidence type="ECO:0000256" key="2">
    <source>
        <dbReference type="ARBA" id="ARBA00002147"/>
    </source>
</evidence>
<evidence type="ECO:0000256" key="6">
    <source>
        <dbReference type="HAMAP-Rule" id="MF_01235"/>
    </source>
</evidence>
<dbReference type="Proteomes" id="UP000240042">
    <property type="component" value="Unassembled WGS sequence"/>
</dbReference>
<comment type="pathway">
    <text evidence="3 6">Amino-sugar metabolism; N-acetylneuraminate degradation; D-fructose 6-phosphate from N-acetylneuraminate: step 3/5.</text>
</comment>
<dbReference type="GO" id="GO:0006053">
    <property type="term" value="P:N-acetylmannosamine catabolic process"/>
    <property type="evidence" value="ECO:0007669"/>
    <property type="project" value="TreeGrafter"/>
</dbReference>
<dbReference type="InterPro" id="IPR011060">
    <property type="entry name" value="RibuloseP-bd_barrel"/>
</dbReference>
<dbReference type="Pfam" id="PF04131">
    <property type="entry name" value="NanE"/>
    <property type="match status" value="1"/>
</dbReference>
<dbReference type="FunFam" id="3.20.20.70:FF:000035">
    <property type="entry name" value="Putative N-acetylmannosamine-6-phosphate 2-epimerase"/>
    <property type="match status" value="1"/>
</dbReference>
<dbReference type="InterPro" id="IPR013785">
    <property type="entry name" value="Aldolase_TIM"/>
</dbReference>
<dbReference type="STRING" id="34097.SAMN02745150_01148"/>
<dbReference type="GO" id="GO:0005975">
    <property type="term" value="P:carbohydrate metabolic process"/>
    <property type="evidence" value="ECO:0007669"/>
    <property type="project" value="UniProtKB-UniRule"/>
</dbReference>
<dbReference type="EC" id="5.1.3.9" evidence="6"/>
<evidence type="ECO:0000256" key="4">
    <source>
        <dbReference type="ARBA" id="ARBA00023235"/>
    </source>
</evidence>
<dbReference type="CDD" id="cd04729">
    <property type="entry name" value="NanE"/>
    <property type="match status" value="1"/>
</dbReference>